<feature type="region of interest" description="Disordered" evidence="1">
    <location>
        <begin position="325"/>
        <end position="353"/>
    </location>
</feature>
<gene>
    <name evidence="5" type="ORF">ACFQRF_16385</name>
</gene>
<keyword evidence="2" id="KW-0812">Transmembrane</keyword>
<dbReference type="GO" id="GO:0016787">
    <property type="term" value="F:hydrolase activity"/>
    <property type="evidence" value="ECO:0007669"/>
    <property type="project" value="UniProtKB-KW"/>
</dbReference>
<evidence type="ECO:0000313" key="5">
    <source>
        <dbReference type="EMBL" id="MFC7329315.1"/>
    </source>
</evidence>
<dbReference type="Gene3D" id="3.40.710.10">
    <property type="entry name" value="DD-peptidase/beta-lactamase superfamily"/>
    <property type="match status" value="1"/>
</dbReference>
<dbReference type="EMBL" id="JBHTBH010000007">
    <property type="protein sequence ID" value="MFC7329315.1"/>
    <property type="molecule type" value="Genomic_DNA"/>
</dbReference>
<dbReference type="InterPro" id="IPR050491">
    <property type="entry name" value="AmpC-like"/>
</dbReference>
<name>A0ABW2KIV7_9ACTN</name>
<keyword evidence="2" id="KW-0472">Membrane</keyword>
<keyword evidence="3" id="KW-0732">Signal</keyword>
<evidence type="ECO:0000313" key="6">
    <source>
        <dbReference type="Proteomes" id="UP001596540"/>
    </source>
</evidence>
<dbReference type="PANTHER" id="PTHR46825:SF9">
    <property type="entry name" value="BETA-LACTAMASE-RELATED DOMAIN-CONTAINING PROTEIN"/>
    <property type="match status" value="1"/>
</dbReference>
<dbReference type="EC" id="3.-.-.-" evidence="5"/>
<feature type="transmembrane region" description="Helical" evidence="2">
    <location>
        <begin position="499"/>
        <end position="524"/>
    </location>
</feature>
<feature type="chain" id="PRO_5047540779" evidence="3">
    <location>
        <begin position="34"/>
        <end position="654"/>
    </location>
</feature>
<protein>
    <submittedName>
        <fullName evidence="5">Serine hydrolase domain-containing protein</fullName>
        <ecNumber evidence="5">3.-.-.-</ecNumber>
    </submittedName>
</protein>
<dbReference type="Proteomes" id="UP001596540">
    <property type="component" value="Unassembled WGS sequence"/>
</dbReference>
<dbReference type="PANTHER" id="PTHR46825">
    <property type="entry name" value="D-ALANYL-D-ALANINE-CARBOXYPEPTIDASE/ENDOPEPTIDASE AMPH"/>
    <property type="match status" value="1"/>
</dbReference>
<accession>A0ABW2KIV7</accession>
<organism evidence="5 6">
    <name type="scientific">Marinactinospora rubrisoli</name>
    <dbReference type="NCBI Taxonomy" id="2715399"/>
    <lineage>
        <taxon>Bacteria</taxon>
        <taxon>Bacillati</taxon>
        <taxon>Actinomycetota</taxon>
        <taxon>Actinomycetes</taxon>
        <taxon>Streptosporangiales</taxon>
        <taxon>Nocardiopsidaceae</taxon>
        <taxon>Marinactinospora</taxon>
    </lineage>
</organism>
<reference evidence="6" key="1">
    <citation type="journal article" date="2019" name="Int. J. Syst. Evol. Microbiol.">
        <title>The Global Catalogue of Microorganisms (GCM) 10K type strain sequencing project: providing services to taxonomists for standard genome sequencing and annotation.</title>
        <authorList>
            <consortium name="The Broad Institute Genomics Platform"/>
            <consortium name="The Broad Institute Genome Sequencing Center for Infectious Disease"/>
            <person name="Wu L."/>
            <person name="Ma J."/>
        </authorList>
    </citation>
    <scope>NUCLEOTIDE SEQUENCE [LARGE SCALE GENOMIC DNA]</scope>
    <source>
        <strain evidence="6">CGMCC 4.7382</strain>
    </source>
</reference>
<feature type="signal peptide" evidence="3">
    <location>
        <begin position="1"/>
        <end position="33"/>
    </location>
</feature>
<feature type="transmembrane region" description="Helical" evidence="2">
    <location>
        <begin position="545"/>
        <end position="568"/>
    </location>
</feature>
<feature type="transmembrane region" description="Helical" evidence="2">
    <location>
        <begin position="588"/>
        <end position="608"/>
    </location>
</feature>
<feature type="transmembrane region" description="Helical" evidence="2">
    <location>
        <begin position="620"/>
        <end position="642"/>
    </location>
</feature>
<keyword evidence="5" id="KW-0378">Hydrolase</keyword>
<dbReference type="Pfam" id="PF00144">
    <property type="entry name" value="Beta-lactamase"/>
    <property type="match status" value="1"/>
</dbReference>
<evidence type="ECO:0000256" key="1">
    <source>
        <dbReference type="SAM" id="MobiDB-lite"/>
    </source>
</evidence>
<feature type="domain" description="Beta-lactamase-related" evidence="4">
    <location>
        <begin position="53"/>
        <end position="379"/>
    </location>
</feature>
<keyword evidence="2" id="KW-1133">Transmembrane helix</keyword>
<sequence>MPQRPPPLGVLLRGLLAVALLLPAVMGADPASAAVADDLGGQPLTERNVRAFLDRRVPELLAAQRVPGAAVVVVSGGRQLVAEGYGVADVDSAVPVDPAGTAFPLDSVTKSLTATAVMQQVEQGRLDLDADVNDYLTGFRIADTYPGEPVTLRRLLTHTAGFEETLTGMLGQSPEDRRSPGAYLAEHQPERVYPPGRVAAYSNYGYILAGHLVEIASGQPFEEYVTEHVLRPLGMRDTVVGQPDEAARRLDLARTYTPDGDGQRPVGRVVDNSVPAGGGYATVTDVGRYLLAQLGDGRLGDAVVLSPESAGAMRSARFQAHPALPGTGFGFQESPSSADAPRTGHGGDGPGSHGRFQLFPDGDAGIYVVANGDGRPSRDGLLRDIVVKEFAERFFPEGRSDPSALPTGRSDLAGVAGSYVTARMSRSEFIRALLMMDHVDVDVTADGSLTVDGTAWVPHGPDLFRHERRLLALIRGDDGRVIGLAYSADPATAYLRAPWYAAPGVLAGAAAAGLLLLLSTLVWPAAALARRLRRRPAAPLRRVPLLARILAGLTAALAWLLLVLLWHIRTDISGSLPALAAEFPLPLLPLTAAAPLTAGVLVCAVRAWRQRWWRPAGRVHYTAVAVGAVLVLAAGYAAGLGWPNLPGWFPPLPA</sequence>
<keyword evidence="6" id="KW-1185">Reference proteome</keyword>
<comment type="caution">
    <text evidence="5">The sequence shown here is derived from an EMBL/GenBank/DDBJ whole genome shotgun (WGS) entry which is preliminary data.</text>
</comment>
<dbReference type="RefSeq" id="WP_379871963.1">
    <property type="nucleotide sequence ID" value="NZ_JBHTBH010000007.1"/>
</dbReference>
<dbReference type="SUPFAM" id="SSF56601">
    <property type="entry name" value="beta-lactamase/transpeptidase-like"/>
    <property type="match status" value="1"/>
</dbReference>
<dbReference type="InterPro" id="IPR001466">
    <property type="entry name" value="Beta-lactam-related"/>
</dbReference>
<dbReference type="InterPro" id="IPR012338">
    <property type="entry name" value="Beta-lactam/transpept-like"/>
</dbReference>
<evidence type="ECO:0000256" key="2">
    <source>
        <dbReference type="SAM" id="Phobius"/>
    </source>
</evidence>
<evidence type="ECO:0000256" key="3">
    <source>
        <dbReference type="SAM" id="SignalP"/>
    </source>
</evidence>
<evidence type="ECO:0000259" key="4">
    <source>
        <dbReference type="Pfam" id="PF00144"/>
    </source>
</evidence>
<proteinExistence type="predicted"/>